<dbReference type="InterPro" id="IPR055407">
    <property type="entry name" value="TraM_C"/>
</dbReference>
<feature type="region of interest" description="Disordered" evidence="1">
    <location>
        <begin position="1"/>
        <end position="20"/>
    </location>
</feature>
<evidence type="ECO:0000313" key="5">
    <source>
        <dbReference type="Proteomes" id="UP001250698"/>
    </source>
</evidence>
<keyword evidence="5" id="KW-1185">Reference proteome</keyword>
<sequence length="511" mass="55153">MQPPVTTPVDPAAAASVSTSPAAAPRKDWKAWAKKNWMLLGAGSLVVVFVGLYLWVQSAVNDMAGTGPTVAGSTEHIEGEVLNNEVVMPQSGDKTKSYDDLAAQEYNASPAQQVTVDELQAQQRAALGLDSVEARKQEKKRISAEQAIARDEIARTARNRNMDTVVVTARDPHTGQYTQRRQAYHRTPATNSAGFVGGSGSGGGSYNGGSRYARPTAARTARRPLRDRDGALYETNDEVNAMLREGGPDVQKAYERMTGRRYRPLDSDVELSEQNRKAMQYVPGMDGFYTVKYRGRTASPADDAENAVAADPFYRAVISGTQNVRSGSVVLLRFDEDVTLQGVPFPRNQLMAAVVSVETNRVTFQIDRIGPYRIAAQVYNTYYMPGIMIDPSKRAPAESQQGFGQTAMSSGLNDLSSSIDRSQSAANSVQGIAGRMGVTMLQRMPQRGRKLREVLLPDGYPVLITVASQDAAGSPAQRSTGPIGQDGNPLQSSFMSGNGQGGYAGQERGNR</sequence>
<feature type="transmembrane region" description="Helical" evidence="2">
    <location>
        <begin position="36"/>
        <end position="56"/>
    </location>
</feature>
<gene>
    <name evidence="4" type="primary">traM</name>
    <name evidence="4" type="ORF">ROI90_16925</name>
</gene>
<feature type="compositionally biased region" description="Low complexity" evidence="1">
    <location>
        <begin position="208"/>
        <end position="219"/>
    </location>
</feature>
<feature type="domain" description="Conjugative transposon TraM C-terminal" evidence="3">
    <location>
        <begin position="315"/>
        <end position="464"/>
    </location>
</feature>
<accession>A0ABU3TL43</accession>
<feature type="region of interest" description="Disordered" evidence="1">
    <location>
        <begin position="189"/>
        <end position="229"/>
    </location>
</feature>
<feature type="compositionally biased region" description="Gly residues" evidence="1">
    <location>
        <begin position="195"/>
        <end position="207"/>
    </location>
</feature>
<evidence type="ECO:0000313" key="4">
    <source>
        <dbReference type="EMBL" id="MDU0372092.1"/>
    </source>
</evidence>
<feature type="compositionally biased region" description="Polar residues" evidence="1">
    <location>
        <begin position="398"/>
        <end position="420"/>
    </location>
</feature>
<feature type="compositionally biased region" description="Polar residues" evidence="1">
    <location>
        <begin position="476"/>
        <end position="497"/>
    </location>
</feature>
<proteinExistence type="predicted"/>
<comment type="caution">
    <text evidence="4">The sequence shown here is derived from an EMBL/GenBank/DDBJ whole genome shotgun (WGS) entry which is preliminary data.</text>
</comment>
<feature type="region of interest" description="Disordered" evidence="1">
    <location>
        <begin position="394"/>
        <end position="420"/>
    </location>
</feature>
<feature type="region of interest" description="Disordered" evidence="1">
    <location>
        <begin position="469"/>
        <end position="511"/>
    </location>
</feature>
<keyword evidence="2" id="KW-0812">Transmembrane</keyword>
<evidence type="ECO:0000259" key="3">
    <source>
        <dbReference type="Pfam" id="PF12508"/>
    </source>
</evidence>
<dbReference type="Pfam" id="PF12508">
    <property type="entry name" value="Transposon_TraM"/>
    <property type="match status" value="1"/>
</dbReference>
<feature type="compositionally biased region" description="Low complexity" evidence="1">
    <location>
        <begin position="7"/>
        <end position="20"/>
    </location>
</feature>
<keyword evidence="2" id="KW-1133">Transmembrane helix</keyword>
<dbReference type="RefSeq" id="WP_315999542.1">
    <property type="nucleotide sequence ID" value="NZ_JAWDJT010000012.1"/>
</dbReference>
<keyword evidence="2" id="KW-0472">Membrane</keyword>
<dbReference type="Proteomes" id="UP001250698">
    <property type="component" value="Unassembled WGS sequence"/>
</dbReference>
<reference evidence="4 5" key="1">
    <citation type="submission" date="2023-10" db="EMBL/GenBank/DDBJ databases">
        <title>Hymenobacter endophyticus sp. nov., an isolate from the leaf tissues of wheat.</title>
        <authorList>
            <person name="Dai Y."/>
        </authorList>
    </citation>
    <scope>NUCLEOTIDE SEQUENCE [LARGE SCALE GENOMIC DNA]</scope>
    <source>
        <strain evidence="4 5">ZK17L-C2</strain>
    </source>
</reference>
<name>A0ABU3TL43_9BACT</name>
<protein>
    <submittedName>
        <fullName evidence="4">Conjugative transposon protein TraM</fullName>
    </submittedName>
</protein>
<dbReference type="EMBL" id="JAWDJT010000012">
    <property type="protein sequence ID" value="MDU0372092.1"/>
    <property type="molecule type" value="Genomic_DNA"/>
</dbReference>
<organism evidence="4 5">
    <name type="scientific">Hymenobacter endophyticus</name>
    <dbReference type="NCBI Taxonomy" id="3076335"/>
    <lineage>
        <taxon>Bacteria</taxon>
        <taxon>Pseudomonadati</taxon>
        <taxon>Bacteroidota</taxon>
        <taxon>Cytophagia</taxon>
        <taxon>Cytophagales</taxon>
        <taxon>Hymenobacteraceae</taxon>
        <taxon>Hymenobacter</taxon>
    </lineage>
</organism>
<evidence type="ECO:0000256" key="2">
    <source>
        <dbReference type="SAM" id="Phobius"/>
    </source>
</evidence>
<evidence type="ECO:0000256" key="1">
    <source>
        <dbReference type="SAM" id="MobiDB-lite"/>
    </source>
</evidence>